<keyword evidence="7" id="KW-1185">Reference proteome</keyword>
<dbReference type="Gene3D" id="1.10.10.10">
    <property type="entry name" value="Winged helix-like DNA-binding domain superfamily/Winged helix DNA-binding domain"/>
    <property type="match status" value="1"/>
</dbReference>
<dbReference type="FunFam" id="1.10.10.10:FF:000001">
    <property type="entry name" value="LysR family transcriptional regulator"/>
    <property type="match status" value="1"/>
</dbReference>
<protein>
    <submittedName>
        <fullName evidence="6">Molybdate transport repressor ModE-like protein</fullName>
    </submittedName>
</protein>
<organism evidence="6 7">
    <name type="scientific">Marinomonas pollencensis</name>
    <dbReference type="NCBI Taxonomy" id="491954"/>
    <lineage>
        <taxon>Bacteria</taxon>
        <taxon>Pseudomonadati</taxon>
        <taxon>Pseudomonadota</taxon>
        <taxon>Gammaproteobacteria</taxon>
        <taxon>Oceanospirillales</taxon>
        <taxon>Oceanospirillaceae</taxon>
        <taxon>Marinomonas</taxon>
    </lineage>
</organism>
<dbReference type="PANTHER" id="PTHR30126">
    <property type="entry name" value="HTH-TYPE TRANSCRIPTIONAL REGULATOR"/>
    <property type="match status" value="1"/>
</dbReference>
<dbReference type="SUPFAM" id="SSF46785">
    <property type="entry name" value="Winged helix' DNA-binding domain"/>
    <property type="match status" value="1"/>
</dbReference>
<evidence type="ECO:0000313" key="6">
    <source>
        <dbReference type="EMBL" id="REG84295.1"/>
    </source>
</evidence>
<dbReference type="InterPro" id="IPR036390">
    <property type="entry name" value="WH_DNA-bd_sf"/>
</dbReference>
<dbReference type="GO" id="GO:0003700">
    <property type="term" value="F:DNA-binding transcription factor activity"/>
    <property type="evidence" value="ECO:0007669"/>
    <property type="project" value="InterPro"/>
</dbReference>
<dbReference type="InterPro" id="IPR000847">
    <property type="entry name" value="LysR_HTH_N"/>
</dbReference>
<dbReference type="Pfam" id="PF00126">
    <property type="entry name" value="HTH_1"/>
    <property type="match status" value="1"/>
</dbReference>
<keyword evidence="4" id="KW-0804">Transcription</keyword>
<gene>
    <name evidence="6" type="ORF">DFP81_104174</name>
</gene>
<evidence type="ECO:0000313" key="7">
    <source>
        <dbReference type="Proteomes" id="UP000256542"/>
    </source>
</evidence>
<keyword evidence="2" id="KW-0805">Transcription regulation</keyword>
<evidence type="ECO:0000256" key="3">
    <source>
        <dbReference type="ARBA" id="ARBA00023125"/>
    </source>
</evidence>
<dbReference type="GO" id="GO:0000976">
    <property type="term" value="F:transcription cis-regulatory region binding"/>
    <property type="evidence" value="ECO:0007669"/>
    <property type="project" value="TreeGrafter"/>
</dbReference>
<feature type="domain" description="HTH lysR-type" evidence="5">
    <location>
        <begin position="2"/>
        <end position="59"/>
    </location>
</feature>
<evidence type="ECO:0000256" key="1">
    <source>
        <dbReference type="ARBA" id="ARBA00009437"/>
    </source>
</evidence>
<keyword evidence="3" id="KW-0238">DNA-binding</keyword>
<dbReference type="RefSeq" id="WP_115897196.1">
    <property type="nucleotide sequence ID" value="NZ_QUNG01000004.1"/>
</dbReference>
<proteinExistence type="inferred from homology"/>
<name>A0A3E0DQ31_9GAMM</name>
<dbReference type="PRINTS" id="PR00039">
    <property type="entry name" value="HTHLYSR"/>
</dbReference>
<comment type="caution">
    <text evidence="6">The sequence shown here is derived from an EMBL/GenBank/DDBJ whole genome shotgun (WGS) entry which is preliminary data.</text>
</comment>
<sequence>MLNTHHLVTFKTLVETGNFTQTAQQLGLTQPAVSQHIKKLEQGLGASLVIRHGRTTELTHAGEVLFKHILNLEACYQRFMEKWQQEVVEERDQQAS</sequence>
<dbReference type="AlphaFoldDB" id="A0A3E0DQ31"/>
<dbReference type="EMBL" id="QUNG01000004">
    <property type="protein sequence ID" value="REG84295.1"/>
    <property type="molecule type" value="Genomic_DNA"/>
</dbReference>
<dbReference type="InterPro" id="IPR036388">
    <property type="entry name" value="WH-like_DNA-bd_sf"/>
</dbReference>
<dbReference type="PANTHER" id="PTHR30126:SF99">
    <property type="entry name" value="TRANSCRIPTIONAL REGULATOR LYSR FAMILY"/>
    <property type="match status" value="1"/>
</dbReference>
<evidence type="ECO:0000259" key="5">
    <source>
        <dbReference type="PROSITE" id="PS50931"/>
    </source>
</evidence>
<dbReference type="Proteomes" id="UP000256542">
    <property type="component" value="Unassembled WGS sequence"/>
</dbReference>
<reference evidence="6 7" key="1">
    <citation type="submission" date="2018-08" db="EMBL/GenBank/DDBJ databases">
        <title>Genomic Encyclopedia of Type Strains, Phase III (KMG-III): the genomes of soil and plant-associated and newly described type strains.</title>
        <authorList>
            <person name="Whitman W."/>
        </authorList>
    </citation>
    <scope>NUCLEOTIDE SEQUENCE [LARGE SCALE GENOMIC DNA]</scope>
    <source>
        <strain evidence="6 7">CECT 7375</strain>
    </source>
</reference>
<dbReference type="OrthoDB" id="5289754at2"/>
<evidence type="ECO:0000256" key="2">
    <source>
        <dbReference type="ARBA" id="ARBA00023015"/>
    </source>
</evidence>
<dbReference type="PROSITE" id="PS50931">
    <property type="entry name" value="HTH_LYSR"/>
    <property type="match status" value="1"/>
</dbReference>
<comment type="similarity">
    <text evidence="1">Belongs to the LysR transcriptional regulatory family.</text>
</comment>
<accession>A0A3E0DQ31</accession>
<evidence type="ECO:0000256" key="4">
    <source>
        <dbReference type="ARBA" id="ARBA00023163"/>
    </source>
</evidence>